<feature type="transmembrane region" description="Helical" evidence="6">
    <location>
        <begin position="98"/>
        <end position="117"/>
    </location>
</feature>
<evidence type="ECO:0000256" key="4">
    <source>
        <dbReference type="ARBA" id="ARBA00022989"/>
    </source>
</evidence>
<sequence>MNRSSLGLWLVGLGAALWGTDAILRTPLLKDMTSTEIVLTEHVLLAFIAIPILWFSRGWIRKLNWKDWSLLLLISWGSSGLATWLFTEAFRHGNPSVVILLQKFQPVFAILTARLMLTERLPKSYLLLLPVALLGAYLLSFGLHAPFIGVSYEDWMGSIMAICAAFLWGCGTTFGRSLLGKMTFTELAAARFVFAIPFLLAMLMIQGGSILRATELTLSSWTSMILLSFLPGLAAMLLYYRGLRETKASYATVAELFFPATAVFLNWVFLGQGVSAIQVLGACLIYATVLILSFGLNRRFRMGTRSAMRNSLQS</sequence>
<proteinExistence type="inferred from homology"/>
<keyword evidence="3 6" id="KW-0812">Transmembrane</keyword>
<dbReference type="InterPro" id="IPR037185">
    <property type="entry name" value="EmrE-like"/>
</dbReference>
<dbReference type="InterPro" id="IPR000620">
    <property type="entry name" value="EamA_dom"/>
</dbReference>
<keyword evidence="5 6" id="KW-0472">Membrane</keyword>
<feature type="transmembrane region" description="Helical" evidence="6">
    <location>
        <begin position="252"/>
        <end position="270"/>
    </location>
</feature>
<name>A0ABU6Q2P7_9BACL</name>
<dbReference type="RefSeq" id="WP_328282263.1">
    <property type="nucleotide sequence ID" value="NZ_JARTLD010000080.1"/>
</dbReference>
<dbReference type="Proteomes" id="UP001343257">
    <property type="component" value="Unassembled WGS sequence"/>
</dbReference>
<comment type="caution">
    <text evidence="8">The sequence shown here is derived from an EMBL/GenBank/DDBJ whole genome shotgun (WGS) entry which is preliminary data.</text>
</comment>
<feature type="transmembrane region" description="Helical" evidence="6">
    <location>
        <begin position="68"/>
        <end position="86"/>
    </location>
</feature>
<evidence type="ECO:0000256" key="3">
    <source>
        <dbReference type="ARBA" id="ARBA00022692"/>
    </source>
</evidence>
<evidence type="ECO:0000259" key="7">
    <source>
        <dbReference type="Pfam" id="PF00892"/>
    </source>
</evidence>
<feature type="domain" description="EamA" evidence="7">
    <location>
        <begin position="6"/>
        <end position="140"/>
    </location>
</feature>
<reference evidence="8 9" key="1">
    <citation type="submission" date="2023-03" db="EMBL/GenBank/DDBJ databases">
        <title>Bacillus Genome Sequencing.</title>
        <authorList>
            <person name="Dunlap C."/>
        </authorList>
    </citation>
    <scope>NUCLEOTIDE SEQUENCE [LARGE SCALE GENOMIC DNA]</scope>
    <source>
        <strain evidence="8 9">NRS-52</strain>
    </source>
</reference>
<protein>
    <submittedName>
        <fullName evidence="8">DMT family transporter</fullName>
    </submittedName>
</protein>
<feature type="transmembrane region" description="Helical" evidence="6">
    <location>
        <begin position="38"/>
        <end position="56"/>
    </location>
</feature>
<evidence type="ECO:0000256" key="1">
    <source>
        <dbReference type="ARBA" id="ARBA00004127"/>
    </source>
</evidence>
<feature type="transmembrane region" description="Helical" evidence="6">
    <location>
        <begin position="124"/>
        <end position="143"/>
    </location>
</feature>
<comment type="similarity">
    <text evidence="2">Belongs to the EamA transporter family.</text>
</comment>
<feature type="transmembrane region" description="Helical" evidence="6">
    <location>
        <begin position="187"/>
        <end position="206"/>
    </location>
</feature>
<keyword evidence="4 6" id="KW-1133">Transmembrane helix</keyword>
<dbReference type="EMBL" id="JARTLD010000080">
    <property type="protein sequence ID" value="MED5020838.1"/>
    <property type="molecule type" value="Genomic_DNA"/>
</dbReference>
<comment type="subcellular location">
    <subcellularLocation>
        <location evidence="1">Endomembrane system</location>
        <topology evidence="1">Multi-pass membrane protein</topology>
    </subcellularLocation>
</comment>
<evidence type="ECO:0000313" key="8">
    <source>
        <dbReference type="EMBL" id="MED5020838.1"/>
    </source>
</evidence>
<dbReference type="SUPFAM" id="SSF103481">
    <property type="entry name" value="Multidrug resistance efflux transporter EmrE"/>
    <property type="match status" value="2"/>
</dbReference>
<feature type="transmembrane region" description="Helical" evidence="6">
    <location>
        <begin position="218"/>
        <end position="240"/>
    </location>
</feature>
<gene>
    <name evidence="8" type="ORF">P9847_26605</name>
</gene>
<evidence type="ECO:0000256" key="6">
    <source>
        <dbReference type="SAM" id="Phobius"/>
    </source>
</evidence>
<organism evidence="8 9">
    <name type="scientific">Paenibacillus chibensis</name>
    <dbReference type="NCBI Taxonomy" id="59846"/>
    <lineage>
        <taxon>Bacteria</taxon>
        <taxon>Bacillati</taxon>
        <taxon>Bacillota</taxon>
        <taxon>Bacilli</taxon>
        <taxon>Bacillales</taxon>
        <taxon>Paenibacillaceae</taxon>
        <taxon>Paenibacillus</taxon>
    </lineage>
</organism>
<evidence type="ECO:0000313" key="9">
    <source>
        <dbReference type="Proteomes" id="UP001343257"/>
    </source>
</evidence>
<evidence type="ECO:0000256" key="2">
    <source>
        <dbReference type="ARBA" id="ARBA00007362"/>
    </source>
</evidence>
<feature type="transmembrane region" description="Helical" evidence="6">
    <location>
        <begin position="276"/>
        <end position="296"/>
    </location>
</feature>
<feature type="domain" description="EamA" evidence="7">
    <location>
        <begin position="156"/>
        <end position="293"/>
    </location>
</feature>
<dbReference type="PANTHER" id="PTHR32322:SF2">
    <property type="entry name" value="EAMA DOMAIN-CONTAINING PROTEIN"/>
    <property type="match status" value="1"/>
</dbReference>
<feature type="transmembrane region" description="Helical" evidence="6">
    <location>
        <begin position="155"/>
        <end position="175"/>
    </location>
</feature>
<accession>A0ABU6Q2P7</accession>
<dbReference type="PANTHER" id="PTHR32322">
    <property type="entry name" value="INNER MEMBRANE TRANSPORTER"/>
    <property type="match status" value="1"/>
</dbReference>
<keyword evidence="9" id="KW-1185">Reference proteome</keyword>
<dbReference type="Pfam" id="PF00892">
    <property type="entry name" value="EamA"/>
    <property type="match status" value="2"/>
</dbReference>
<evidence type="ECO:0000256" key="5">
    <source>
        <dbReference type="ARBA" id="ARBA00023136"/>
    </source>
</evidence>
<dbReference type="InterPro" id="IPR050638">
    <property type="entry name" value="AA-Vitamin_Transporters"/>
</dbReference>